<dbReference type="EMBL" id="QUQO01000001">
    <property type="protein sequence ID" value="RFB05343.1"/>
    <property type="molecule type" value="Genomic_DNA"/>
</dbReference>
<evidence type="ECO:0008006" key="3">
    <source>
        <dbReference type="Google" id="ProtNLM"/>
    </source>
</evidence>
<dbReference type="Proteomes" id="UP000264589">
    <property type="component" value="Unassembled WGS sequence"/>
</dbReference>
<comment type="caution">
    <text evidence="1">The sequence shown here is derived from an EMBL/GenBank/DDBJ whole genome shotgun (WGS) entry which is preliminary data.</text>
</comment>
<accession>A0A371RIR9</accession>
<name>A0A371RIR9_9PROT</name>
<dbReference type="InParanoid" id="A0A371RIR9"/>
<dbReference type="AlphaFoldDB" id="A0A371RIR9"/>
<gene>
    <name evidence="1" type="ORF">DX908_08790</name>
</gene>
<proteinExistence type="predicted"/>
<evidence type="ECO:0000313" key="1">
    <source>
        <dbReference type="EMBL" id="RFB05343.1"/>
    </source>
</evidence>
<evidence type="ECO:0000313" key="2">
    <source>
        <dbReference type="Proteomes" id="UP000264589"/>
    </source>
</evidence>
<reference evidence="1 2" key="1">
    <citation type="submission" date="2018-08" db="EMBL/GenBank/DDBJ databases">
        <title>Parvularcula sp. SM1705, isolated from surface water of the South Sea China.</title>
        <authorList>
            <person name="Sun L."/>
        </authorList>
    </citation>
    <scope>NUCLEOTIDE SEQUENCE [LARGE SCALE GENOMIC DNA]</scope>
    <source>
        <strain evidence="1 2">SM1705</strain>
    </source>
</reference>
<keyword evidence="2" id="KW-1185">Reference proteome</keyword>
<protein>
    <recommendedName>
        <fullName evidence="3">Copper resistance protein B</fullName>
    </recommendedName>
</protein>
<organism evidence="1 2">
    <name type="scientific">Parvularcula marina</name>
    <dbReference type="NCBI Taxonomy" id="2292771"/>
    <lineage>
        <taxon>Bacteria</taxon>
        <taxon>Pseudomonadati</taxon>
        <taxon>Pseudomonadota</taxon>
        <taxon>Alphaproteobacteria</taxon>
        <taxon>Parvularculales</taxon>
        <taxon>Parvularculaceae</taxon>
        <taxon>Parvularcula</taxon>
    </lineage>
</organism>
<sequence length="240" mass="26235">MFFADHAAASPWGQPDQDSFRSIKTDYYRSGEDDRQFEQMVLETYAEQGFFDRWSLGGKLGSTWQRVEFGGMTDIRTGLSDAEIFIQRQMYGTETQAAAIQLLYGFETTTRSALFAEEIDGRSAAIELSGLWGAGNEAAFISTRGGYRASLGDDADQLKLDVTFGLHTDETSMFLLDIYSAFAAGDAEPGGAEFDLVTVAPSLVMRASPHVRIQFGARRDVVADGLDAGTGGFIALWVEP</sequence>